<dbReference type="AlphaFoldDB" id="A0A427XRH3"/>
<dbReference type="SMART" id="SM01340">
    <property type="entry name" value="DNA_mis_repair"/>
    <property type="match status" value="1"/>
</dbReference>
<dbReference type="InterPro" id="IPR032189">
    <property type="entry name" value="Mlh1_C"/>
</dbReference>
<reference evidence="8 9" key="1">
    <citation type="submission" date="2018-11" db="EMBL/GenBank/DDBJ databases">
        <title>Genome sequence of Saitozyma podzolica DSM 27192.</title>
        <authorList>
            <person name="Aliyu H."/>
            <person name="Gorte O."/>
            <person name="Ochsenreither K."/>
        </authorList>
    </citation>
    <scope>NUCLEOTIDE SEQUENCE [LARGE SCALE GENOMIC DNA]</scope>
    <source>
        <strain evidence="8 9">DSM 27192</strain>
    </source>
</reference>
<keyword evidence="4" id="KW-0234">DNA repair</keyword>
<feature type="region of interest" description="Disordered" evidence="6">
    <location>
        <begin position="428"/>
        <end position="484"/>
    </location>
</feature>
<dbReference type="InterPro" id="IPR038973">
    <property type="entry name" value="MutL/Mlh/Pms-like"/>
</dbReference>
<keyword evidence="5" id="KW-0539">Nucleus</keyword>
<evidence type="ECO:0000256" key="5">
    <source>
        <dbReference type="ARBA" id="ARBA00023242"/>
    </source>
</evidence>
<keyword evidence="9" id="KW-1185">Reference proteome</keyword>
<dbReference type="EMBL" id="RSCD01000031">
    <property type="protein sequence ID" value="RSH81417.1"/>
    <property type="molecule type" value="Genomic_DNA"/>
</dbReference>
<dbReference type="Gene3D" id="3.30.565.10">
    <property type="entry name" value="Histidine kinase-like ATPase, C-terminal domain"/>
    <property type="match status" value="1"/>
</dbReference>
<dbReference type="Pfam" id="PF16413">
    <property type="entry name" value="Mlh1_C"/>
    <property type="match status" value="1"/>
</dbReference>
<comment type="similarity">
    <text evidence="2">Belongs to the DNA mismatch repair MutL/HexB family.</text>
</comment>
<comment type="caution">
    <text evidence="8">The sequence shown here is derived from an EMBL/GenBank/DDBJ whole genome shotgun (WGS) entry which is preliminary data.</text>
</comment>
<dbReference type="GO" id="GO:0030983">
    <property type="term" value="F:mismatched DNA binding"/>
    <property type="evidence" value="ECO:0007669"/>
    <property type="project" value="InterPro"/>
</dbReference>
<dbReference type="OrthoDB" id="10263226at2759"/>
<evidence type="ECO:0000256" key="4">
    <source>
        <dbReference type="ARBA" id="ARBA00023204"/>
    </source>
</evidence>
<dbReference type="Gene3D" id="3.30.230.10">
    <property type="match status" value="1"/>
</dbReference>
<dbReference type="GO" id="GO:0032389">
    <property type="term" value="C:MutLalpha complex"/>
    <property type="evidence" value="ECO:0007669"/>
    <property type="project" value="TreeGrafter"/>
</dbReference>
<dbReference type="PANTHER" id="PTHR10073:SF12">
    <property type="entry name" value="DNA MISMATCH REPAIR PROTEIN MLH1"/>
    <property type="match status" value="1"/>
</dbReference>
<dbReference type="FunFam" id="3.30.230.10:FF:000014">
    <property type="entry name" value="DNA mismatch repair protein Mlh1"/>
    <property type="match status" value="1"/>
</dbReference>
<dbReference type="InterPro" id="IPR020568">
    <property type="entry name" value="Ribosomal_Su5_D2-typ_SF"/>
</dbReference>
<dbReference type="GO" id="GO:0006298">
    <property type="term" value="P:mismatch repair"/>
    <property type="evidence" value="ECO:0007669"/>
    <property type="project" value="InterPro"/>
</dbReference>
<dbReference type="InterPro" id="IPR002099">
    <property type="entry name" value="MutL/Mlh/PMS"/>
</dbReference>
<dbReference type="FunFam" id="3.30.565.10:FF:000109">
    <property type="entry name" value="Related to MLH1-DNA mismatch repair protein"/>
    <property type="match status" value="1"/>
</dbReference>
<dbReference type="InterPro" id="IPR013507">
    <property type="entry name" value="DNA_mismatch_S5_2-like"/>
</dbReference>
<dbReference type="Pfam" id="PF01119">
    <property type="entry name" value="DNA_mis_repair"/>
    <property type="match status" value="1"/>
</dbReference>
<accession>A0A427XRH3</accession>
<sequence length="747" mass="82099">MSDPSEGTSLSKTIVRLSEDVVNKIAAAEIIHRPSNAIKELIENSLDAGSTSIKLTLKEGGLKLIQITDNGHGINRADLPLLCTRYATSKLRKFDDLQSLVTYGFRGEALASISFCSHVEVVSKTRDEGCGWRAHYANGELVPAKPGMSSDPRPAAANDGTVISAEDLFFNMPMRKRAFKSPSEEYNRILDVVTKYAVHNPHAAWVCKKAGTALPDISTPAASDVKSNISLLYTPSLAAELLEVKETVLQPADKLGAKCRGWVSSANANWARRGGWLLFINNRLVESSKIKKAIESLYTTVLPKGASPWVYLSLEIDPAKVDVNVHPTKSEVHFLNEDEMVEAIVAAVHGALANANVSRSFNVQPLLPGAADPSEKRGESSIAHLARKAAPNYKVRLDPTNRTLDSMIIVENPSQVAAFTDSLAVGDRPSKRRAVGPMGSAEEPLEVEDEEDEVDKDEGAEGGVLWKAGDDVGPSKKAGGIPESECEFTSIQELRRAVRKRGNPGLNEIMTRHAFVGVVDPNLALSLIQHSTKLYLIDHAALGDEHFFQLGLRQFGALNKIRLEPAPDLRELLRLAAADEPGIAQNGLDAEQVVEDIASLLEDKREMLDEYFSLSITDDGEVEALPMLLRGYTPNLDRLPHFMLCLGTQVDWDTEKECFRAFLRELAFFYSPRPFAHASSLEVPTETEGEVDPAATTQEEIDHQLWQLEHVLFPSFQKHTTWPGDFLGREVSQLASLPDLFKVFERC</sequence>
<dbReference type="SUPFAM" id="SSF55874">
    <property type="entry name" value="ATPase domain of HSP90 chaperone/DNA topoisomerase II/histidine kinase"/>
    <property type="match status" value="1"/>
</dbReference>
<dbReference type="Proteomes" id="UP000279259">
    <property type="component" value="Unassembled WGS sequence"/>
</dbReference>
<dbReference type="GO" id="GO:0140664">
    <property type="term" value="F:ATP-dependent DNA damage sensor activity"/>
    <property type="evidence" value="ECO:0007669"/>
    <property type="project" value="InterPro"/>
</dbReference>
<dbReference type="InterPro" id="IPR014762">
    <property type="entry name" value="DNA_mismatch_repair_CS"/>
</dbReference>
<feature type="domain" description="DNA mismatch repair protein S5" evidence="7">
    <location>
        <begin position="229"/>
        <end position="353"/>
    </location>
</feature>
<gene>
    <name evidence="8" type="primary">MLH1</name>
    <name evidence="8" type="ORF">EHS25_006949</name>
</gene>
<dbReference type="GO" id="GO:0016887">
    <property type="term" value="F:ATP hydrolysis activity"/>
    <property type="evidence" value="ECO:0007669"/>
    <property type="project" value="InterPro"/>
</dbReference>
<evidence type="ECO:0000256" key="2">
    <source>
        <dbReference type="ARBA" id="ARBA00006082"/>
    </source>
</evidence>
<dbReference type="NCBIfam" id="TIGR00585">
    <property type="entry name" value="mutl"/>
    <property type="match status" value="1"/>
</dbReference>
<organism evidence="8 9">
    <name type="scientific">Saitozyma podzolica</name>
    <dbReference type="NCBI Taxonomy" id="1890683"/>
    <lineage>
        <taxon>Eukaryota</taxon>
        <taxon>Fungi</taxon>
        <taxon>Dikarya</taxon>
        <taxon>Basidiomycota</taxon>
        <taxon>Agaricomycotina</taxon>
        <taxon>Tremellomycetes</taxon>
        <taxon>Tremellales</taxon>
        <taxon>Trimorphomycetaceae</taxon>
        <taxon>Saitozyma</taxon>
    </lineage>
</organism>
<proteinExistence type="inferred from homology"/>
<evidence type="ECO:0000259" key="7">
    <source>
        <dbReference type="SMART" id="SM01340"/>
    </source>
</evidence>
<dbReference type="CDD" id="cd16926">
    <property type="entry name" value="HATPase_MutL-MLH-PMS-like"/>
    <property type="match status" value="1"/>
</dbReference>
<feature type="compositionally biased region" description="Acidic residues" evidence="6">
    <location>
        <begin position="443"/>
        <end position="460"/>
    </location>
</feature>
<dbReference type="InterPro" id="IPR014721">
    <property type="entry name" value="Ribsml_uS5_D2-typ_fold_subgr"/>
</dbReference>
<name>A0A427XRH3_9TREE</name>
<dbReference type="SUPFAM" id="SSF54211">
    <property type="entry name" value="Ribosomal protein S5 domain 2-like"/>
    <property type="match status" value="1"/>
</dbReference>
<evidence type="ECO:0000313" key="9">
    <source>
        <dbReference type="Proteomes" id="UP000279259"/>
    </source>
</evidence>
<dbReference type="PANTHER" id="PTHR10073">
    <property type="entry name" value="DNA MISMATCH REPAIR PROTEIN MLH, PMS, MUTL"/>
    <property type="match status" value="1"/>
</dbReference>
<keyword evidence="3" id="KW-0227">DNA damage</keyword>
<evidence type="ECO:0000256" key="3">
    <source>
        <dbReference type="ARBA" id="ARBA00022763"/>
    </source>
</evidence>
<dbReference type="PROSITE" id="PS00058">
    <property type="entry name" value="DNA_MISMATCH_REPAIR_1"/>
    <property type="match status" value="1"/>
</dbReference>
<dbReference type="STRING" id="1890683.A0A427XRH3"/>
<evidence type="ECO:0000313" key="8">
    <source>
        <dbReference type="EMBL" id="RSH81417.1"/>
    </source>
</evidence>
<dbReference type="Pfam" id="PF13589">
    <property type="entry name" value="HATPase_c_3"/>
    <property type="match status" value="1"/>
</dbReference>
<evidence type="ECO:0000256" key="1">
    <source>
        <dbReference type="ARBA" id="ARBA00004123"/>
    </source>
</evidence>
<comment type="subcellular location">
    <subcellularLocation>
        <location evidence="1">Nucleus</location>
    </subcellularLocation>
</comment>
<dbReference type="GO" id="GO:0061982">
    <property type="term" value="P:meiosis I cell cycle process"/>
    <property type="evidence" value="ECO:0007669"/>
    <property type="project" value="UniProtKB-ARBA"/>
</dbReference>
<protein>
    <submittedName>
        <fullName evidence="8">DNA mismatch repair protein</fullName>
    </submittedName>
</protein>
<dbReference type="GO" id="GO:0005524">
    <property type="term" value="F:ATP binding"/>
    <property type="evidence" value="ECO:0007669"/>
    <property type="project" value="InterPro"/>
</dbReference>
<dbReference type="InterPro" id="IPR036890">
    <property type="entry name" value="HATPase_C_sf"/>
</dbReference>
<evidence type="ECO:0000256" key="6">
    <source>
        <dbReference type="SAM" id="MobiDB-lite"/>
    </source>
</evidence>